<gene>
    <name evidence="1" type="ORF">EVAR_103603_1</name>
</gene>
<sequence>MLRTPRFGFRPRKINLHKREEYLKTSHTVKCSVLKGNRIYVPDLVDSELLKTIVTNLVTIVFNSTRDYHLLVTPRDGNLWDWQLNVLSEARSV</sequence>
<dbReference type="Proteomes" id="UP000299102">
    <property type="component" value="Unassembled WGS sequence"/>
</dbReference>
<evidence type="ECO:0000313" key="2">
    <source>
        <dbReference type="Proteomes" id="UP000299102"/>
    </source>
</evidence>
<organism evidence="1 2">
    <name type="scientific">Eumeta variegata</name>
    <name type="common">Bagworm moth</name>
    <name type="synonym">Eumeta japonica</name>
    <dbReference type="NCBI Taxonomy" id="151549"/>
    <lineage>
        <taxon>Eukaryota</taxon>
        <taxon>Metazoa</taxon>
        <taxon>Ecdysozoa</taxon>
        <taxon>Arthropoda</taxon>
        <taxon>Hexapoda</taxon>
        <taxon>Insecta</taxon>
        <taxon>Pterygota</taxon>
        <taxon>Neoptera</taxon>
        <taxon>Endopterygota</taxon>
        <taxon>Lepidoptera</taxon>
        <taxon>Glossata</taxon>
        <taxon>Ditrysia</taxon>
        <taxon>Tineoidea</taxon>
        <taxon>Psychidae</taxon>
        <taxon>Oiketicinae</taxon>
        <taxon>Eumeta</taxon>
    </lineage>
</organism>
<protein>
    <submittedName>
        <fullName evidence="1">Uncharacterized protein</fullName>
    </submittedName>
</protein>
<dbReference type="EMBL" id="BGZK01001635">
    <property type="protein sequence ID" value="GBP83726.1"/>
    <property type="molecule type" value="Genomic_DNA"/>
</dbReference>
<dbReference type="AlphaFoldDB" id="A0A4C1Z556"/>
<reference evidence="1 2" key="1">
    <citation type="journal article" date="2019" name="Commun. Biol.">
        <title>The bagworm genome reveals a unique fibroin gene that provides high tensile strength.</title>
        <authorList>
            <person name="Kono N."/>
            <person name="Nakamura H."/>
            <person name="Ohtoshi R."/>
            <person name="Tomita M."/>
            <person name="Numata K."/>
            <person name="Arakawa K."/>
        </authorList>
    </citation>
    <scope>NUCLEOTIDE SEQUENCE [LARGE SCALE GENOMIC DNA]</scope>
</reference>
<name>A0A4C1Z556_EUMVA</name>
<evidence type="ECO:0000313" key="1">
    <source>
        <dbReference type="EMBL" id="GBP83726.1"/>
    </source>
</evidence>
<proteinExistence type="predicted"/>
<keyword evidence="2" id="KW-1185">Reference proteome</keyword>
<comment type="caution">
    <text evidence="1">The sequence shown here is derived from an EMBL/GenBank/DDBJ whole genome shotgun (WGS) entry which is preliminary data.</text>
</comment>
<accession>A0A4C1Z556</accession>